<keyword evidence="2" id="KW-0472">Membrane</keyword>
<dbReference type="EMBL" id="JAUEPS010000056">
    <property type="protein sequence ID" value="KAK0443993.1"/>
    <property type="molecule type" value="Genomic_DNA"/>
</dbReference>
<evidence type="ECO:0000313" key="4">
    <source>
        <dbReference type="Proteomes" id="UP001175211"/>
    </source>
</evidence>
<dbReference type="GeneID" id="85348891"/>
<dbReference type="RefSeq" id="XP_060324960.1">
    <property type="nucleotide sequence ID" value="XM_060465343.1"/>
</dbReference>
<feature type="region of interest" description="Disordered" evidence="1">
    <location>
        <begin position="197"/>
        <end position="236"/>
    </location>
</feature>
<organism evidence="3 4">
    <name type="scientific">Armillaria tabescens</name>
    <name type="common">Ringless honey mushroom</name>
    <name type="synonym">Agaricus tabescens</name>
    <dbReference type="NCBI Taxonomy" id="1929756"/>
    <lineage>
        <taxon>Eukaryota</taxon>
        <taxon>Fungi</taxon>
        <taxon>Dikarya</taxon>
        <taxon>Basidiomycota</taxon>
        <taxon>Agaricomycotina</taxon>
        <taxon>Agaricomycetes</taxon>
        <taxon>Agaricomycetidae</taxon>
        <taxon>Agaricales</taxon>
        <taxon>Marasmiineae</taxon>
        <taxon>Physalacriaceae</taxon>
        <taxon>Desarmillaria</taxon>
    </lineage>
</organism>
<proteinExistence type="predicted"/>
<keyword evidence="4" id="KW-1185">Reference proteome</keyword>
<dbReference type="Proteomes" id="UP001175211">
    <property type="component" value="Unassembled WGS sequence"/>
</dbReference>
<gene>
    <name evidence="3" type="ORF">EV420DRAFT_1019132</name>
</gene>
<evidence type="ECO:0000256" key="1">
    <source>
        <dbReference type="SAM" id="MobiDB-lite"/>
    </source>
</evidence>
<evidence type="ECO:0000256" key="2">
    <source>
        <dbReference type="SAM" id="Phobius"/>
    </source>
</evidence>
<comment type="caution">
    <text evidence="3">The sequence shown here is derived from an EMBL/GenBank/DDBJ whole genome shotgun (WGS) entry which is preliminary data.</text>
</comment>
<feature type="compositionally biased region" description="Basic and acidic residues" evidence="1">
    <location>
        <begin position="197"/>
        <end position="214"/>
    </location>
</feature>
<keyword evidence="2" id="KW-0812">Transmembrane</keyword>
<reference evidence="3" key="1">
    <citation type="submission" date="2023-06" db="EMBL/GenBank/DDBJ databases">
        <authorList>
            <consortium name="Lawrence Berkeley National Laboratory"/>
            <person name="Ahrendt S."/>
            <person name="Sahu N."/>
            <person name="Indic B."/>
            <person name="Wong-Bajracharya J."/>
            <person name="Merenyi Z."/>
            <person name="Ke H.-M."/>
            <person name="Monk M."/>
            <person name="Kocsube S."/>
            <person name="Drula E."/>
            <person name="Lipzen A."/>
            <person name="Balint B."/>
            <person name="Henrissat B."/>
            <person name="Andreopoulos B."/>
            <person name="Martin F.M."/>
            <person name="Harder C.B."/>
            <person name="Rigling D."/>
            <person name="Ford K.L."/>
            <person name="Foster G.D."/>
            <person name="Pangilinan J."/>
            <person name="Papanicolaou A."/>
            <person name="Barry K."/>
            <person name="LaButti K."/>
            <person name="Viragh M."/>
            <person name="Koriabine M."/>
            <person name="Yan M."/>
            <person name="Riley R."/>
            <person name="Champramary S."/>
            <person name="Plett K.L."/>
            <person name="Tsai I.J."/>
            <person name="Slot J."/>
            <person name="Sipos G."/>
            <person name="Plett J."/>
            <person name="Nagy L.G."/>
            <person name="Grigoriev I.V."/>
        </authorList>
    </citation>
    <scope>NUCLEOTIDE SEQUENCE</scope>
    <source>
        <strain evidence="3">CCBAS 213</strain>
    </source>
</reference>
<keyword evidence="2" id="KW-1133">Transmembrane helix</keyword>
<accession>A0AA39JJV8</accession>
<evidence type="ECO:0000313" key="3">
    <source>
        <dbReference type="EMBL" id="KAK0443993.1"/>
    </source>
</evidence>
<feature type="transmembrane region" description="Helical" evidence="2">
    <location>
        <begin position="15"/>
        <end position="34"/>
    </location>
</feature>
<dbReference type="AlphaFoldDB" id="A0AA39JJV8"/>
<name>A0AA39JJV8_ARMTA</name>
<protein>
    <submittedName>
        <fullName evidence="3">Uncharacterized protein</fullName>
    </submittedName>
</protein>
<sequence>MAYHHNGTLSIADTAFPAFILSLSFTLLPLTFNVRGNEPSAKRDDHPPWMQPLHTSFVSLALPRSLRVGGGLISNVSTSASVLSPISTRSNGSPHPCLNILCVPSSSSRLGPCCSDPTHPLSCRETLYYESIAYRSALPSGEELPLWIWHRFKGCPHTLASLPVACLSGEGLQYIASWWSALSRENNVSLLFRETNEGCRGGRSESRRGERRDGPVVFSAPSSPEKHESATQPKIG</sequence>